<evidence type="ECO:0000256" key="5">
    <source>
        <dbReference type="ARBA" id="ARBA00022794"/>
    </source>
</evidence>
<evidence type="ECO:0000256" key="8">
    <source>
        <dbReference type="ARBA" id="ARBA00023136"/>
    </source>
</evidence>
<feature type="compositionally biased region" description="Basic and acidic residues" evidence="11">
    <location>
        <begin position="144"/>
        <end position="154"/>
    </location>
</feature>
<evidence type="ECO:0000313" key="14">
    <source>
        <dbReference type="Proteomes" id="UP000639338"/>
    </source>
</evidence>
<feature type="transmembrane region" description="Helical" evidence="12">
    <location>
        <begin position="315"/>
        <end position="335"/>
    </location>
</feature>
<keyword evidence="6 12" id="KW-1133">Transmembrane helix</keyword>
<evidence type="ECO:0000256" key="11">
    <source>
        <dbReference type="SAM" id="MobiDB-lite"/>
    </source>
</evidence>
<keyword evidence="5" id="KW-0970">Cilium biogenesis/degradation</keyword>
<comment type="function">
    <text evidence="10">Component of the transition zone in primary cilia. Required for ciliogenesis.</text>
</comment>
<evidence type="ECO:0000256" key="12">
    <source>
        <dbReference type="SAM" id="Phobius"/>
    </source>
</evidence>
<feature type="region of interest" description="Disordered" evidence="11">
    <location>
        <begin position="124"/>
        <end position="199"/>
    </location>
</feature>
<comment type="subcellular location">
    <subcellularLocation>
        <location evidence="1">Cell projection</location>
        <location evidence="1">Cilium</location>
    </subcellularLocation>
    <subcellularLocation>
        <location evidence="2">Membrane</location>
        <topology evidence="2">Multi-pass membrane protein</topology>
    </subcellularLocation>
</comment>
<dbReference type="InterPro" id="IPR029409">
    <property type="entry name" value="TMEM237"/>
</dbReference>
<proteinExistence type="inferred from homology"/>
<feature type="compositionally biased region" description="Basic residues" evidence="11">
    <location>
        <begin position="46"/>
        <end position="55"/>
    </location>
</feature>
<evidence type="ECO:0000256" key="1">
    <source>
        <dbReference type="ARBA" id="ARBA00004138"/>
    </source>
</evidence>
<dbReference type="Pfam" id="PF15383">
    <property type="entry name" value="TMEM237"/>
    <property type="match status" value="1"/>
</dbReference>
<evidence type="ECO:0000256" key="6">
    <source>
        <dbReference type="ARBA" id="ARBA00022989"/>
    </source>
</evidence>
<dbReference type="OrthoDB" id="550113at2759"/>
<evidence type="ECO:0000256" key="2">
    <source>
        <dbReference type="ARBA" id="ARBA00004141"/>
    </source>
</evidence>
<protein>
    <submittedName>
        <fullName evidence="13">Uncharacterized protein</fullName>
    </submittedName>
</protein>
<feature type="region of interest" description="Disordered" evidence="11">
    <location>
        <begin position="74"/>
        <end position="110"/>
    </location>
</feature>
<dbReference type="PANTHER" id="PTHR28388">
    <property type="entry name" value="TRANSMEMBRANE PROTEIN 237"/>
    <property type="match status" value="1"/>
</dbReference>
<organism evidence="13 14">
    <name type="scientific">Aphidius gifuensis</name>
    <name type="common">Parasitoid wasp</name>
    <dbReference type="NCBI Taxonomy" id="684658"/>
    <lineage>
        <taxon>Eukaryota</taxon>
        <taxon>Metazoa</taxon>
        <taxon>Ecdysozoa</taxon>
        <taxon>Arthropoda</taxon>
        <taxon>Hexapoda</taxon>
        <taxon>Insecta</taxon>
        <taxon>Pterygota</taxon>
        <taxon>Neoptera</taxon>
        <taxon>Endopterygota</taxon>
        <taxon>Hymenoptera</taxon>
        <taxon>Apocrita</taxon>
        <taxon>Ichneumonoidea</taxon>
        <taxon>Braconidae</taxon>
        <taxon>Aphidiinae</taxon>
        <taxon>Aphidius</taxon>
    </lineage>
</organism>
<name>A0A834XMP3_APHGI</name>
<reference evidence="13 14" key="1">
    <citation type="submission" date="2020-08" db="EMBL/GenBank/DDBJ databases">
        <title>Aphidius gifuensis genome sequencing and assembly.</title>
        <authorList>
            <person name="Du Z."/>
        </authorList>
    </citation>
    <scope>NUCLEOTIDE SEQUENCE [LARGE SCALE GENOMIC DNA]</scope>
    <source>
        <strain evidence="13">YNYX2018</strain>
        <tissue evidence="13">Adults</tissue>
    </source>
</reference>
<dbReference type="GO" id="GO:0060271">
    <property type="term" value="P:cilium assembly"/>
    <property type="evidence" value="ECO:0007669"/>
    <property type="project" value="TreeGrafter"/>
</dbReference>
<evidence type="ECO:0000256" key="10">
    <source>
        <dbReference type="ARBA" id="ARBA00025631"/>
    </source>
</evidence>
<keyword evidence="7" id="KW-0969">Cilium</keyword>
<evidence type="ECO:0000256" key="4">
    <source>
        <dbReference type="ARBA" id="ARBA00022692"/>
    </source>
</evidence>
<dbReference type="PANTHER" id="PTHR28388:SF1">
    <property type="entry name" value="TRANSMEMBRANE PROTEIN 237"/>
    <property type="match status" value="1"/>
</dbReference>
<dbReference type="GO" id="GO:0016020">
    <property type="term" value="C:membrane"/>
    <property type="evidence" value="ECO:0007669"/>
    <property type="project" value="UniProtKB-SubCell"/>
</dbReference>
<keyword evidence="8 12" id="KW-0472">Membrane</keyword>
<gene>
    <name evidence="13" type="ORF">HCN44_003288</name>
</gene>
<comment type="similarity">
    <text evidence="3">Belongs to the TMEM237 family.</text>
</comment>
<feature type="region of interest" description="Disordered" evidence="11">
    <location>
        <begin position="1"/>
        <end position="55"/>
    </location>
</feature>
<dbReference type="Proteomes" id="UP000639338">
    <property type="component" value="Unassembled WGS sequence"/>
</dbReference>
<feature type="compositionally biased region" description="Basic and acidic residues" evidence="11">
    <location>
        <begin position="1"/>
        <end position="23"/>
    </location>
</feature>
<dbReference type="AlphaFoldDB" id="A0A834XMP3"/>
<keyword evidence="14" id="KW-1185">Reference proteome</keyword>
<accession>A0A834XMP3</accession>
<dbReference type="GO" id="GO:0035869">
    <property type="term" value="C:ciliary transition zone"/>
    <property type="evidence" value="ECO:0007669"/>
    <property type="project" value="TreeGrafter"/>
</dbReference>
<evidence type="ECO:0000256" key="9">
    <source>
        <dbReference type="ARBA" id="ARBA00023273"/>
    </source>
</evidence>
<evidence type="ECO:0000256" key="7">
    <source>
        <dbReference type="ARBA" id="ARBA00023069"/>
    </source>
</evidence>
<feature type="compositionally biased region" description="Basic and acidic residues" evidence="11">
    <location>
        <begin position="95"/>
        <end position="110"/>
    </location>
</feature>
<evidence type="ECO:0000313" key="13">
    <source>
        <dbReference type="EMBL" id="KAF7987526.1"/>
    </source>
</evidence>
<keyword evidence="9" id="KW-0966">Cell projection</keyword>
<keyword evidence="4 12" id="KW-0812">Transmembrane</keyword>
<evidence type="ECO:0000256" key="3">
    <source>
        <dbReference type="ARBA" id="ARBA00008783"/>
    </source>
</evidence>
<feature type="compositionally biased region" description="Acidic residues" evidence="11">
    <location>
        <begin position="76"/>
        <end position="85"/>
    </location>
</feature>
<comment type="caution">
    <text evidence="13">The sequence shown here is derived from an EMBL/GenBank/DDBJ whole genome shotgun (WGS) entry which is preliminary data.</text>
</comment>
<dbReference type="EMBL" id="JACMRX010000006">
    <property type="protein sequence ID" value="KAF7987526.1"/>
    <property type="molecule type" value="Genomic_DNA"/>
</dbReference>
<sequence>MQSMENRRYSRDNKRKSSNDSHQLDIISDYQVEDLDESSASDTSNKIHKKIKKIPLTRSKTTYDNVNKIINKKIDNDEEDTDENVESFRGNFTYTEEKSDENTSDNVDIKKSNKKNLQILDKKKKCRRTKRQKLQDDNITTIRKNSEENIDKNRYTMNKRHSSSSKNNDSSDRSVRRSKKKKKQTKDDDDVDQHEELPITEILRKAQENSRIQYEEPTPLPQLTTDTIYIQGRNGFSSFKIPNNTNKKRHDPTSSLEPVTYPIEVAIFTQKIWKNFGLVCQGLLAGISLMHFLLIQKFFKFNLAFYNDYSAVSEIYTNLFSLLILICIISAFDKYDLAHLNLTHFNEIYDNHSKSIIAVPLYVVVFFLHQINLALDDKLSIISYTTNEANNVCIILINVLWSITAGEIETWKTLTLTKNGISVLAWLFISLGPEKDMLLSHLQSLKKYIDNNN</sequence>
<feature type="transmembrane region" description="Helical" evidence="12">
    <location>
        <begin position="276"/>
        <end position="295"/>
    </location>
</feature>